<organism evidence="1 2">
    <name type="scientific">Tetrapyrgos nigripes</name>
    <dbReference type="NCBI Taxonomy" id="182062"/>
    <lineage>
        <taxon>Eukaryota</taxon>
        <taxon>Fungi</taxon>
        <taxon>Dikarya</taxon>
        <taxon>Basidiomycota</taxon>
        <taxon>Agaricomycotina</taxon>
        <taxon>Agaricomycetes</taxon>
        <taxon>Agaricomycetidae</taxon>
        <taxon>Agaricales</taxon>
        <taxon>Marasmiineae</taxon>
        <taxon>Marasmiaceae</taxon>
        <taxon>Tetrapyrgos</taxon>
    </lineage>
</organism>
<evidence type="ECO:0000313" key="2">
    <source>
        <dbReference type="Proteomes" id="UP000559256"/>
    </source>
</evidence>
<evidence type="ECO:0000313" key="1">
    <source>
        <dbReference type="EMBL" id="KAF5372496.1"/>
    </source>
</evidence>
<proteinExistence type="predicted"/>
<sequence>MTLLTTMSDYMPLPIELIEEIINYVVEMTIEYPLWIDTLTVASRRDLLSCALSCSAFFRPSMKILWCTTEFFSLLKLLPGLEVQDGFYILGGKLDEAALERFDIYSSMVKTLVYLGPQGGVIPIPVDKSVFTSLALLRPRPLLSLTHVYTYTSPVTFFEKMMVSPVLEYASFKFCRSEDIIPFLSVVKDDAPTFRSLTLENYHGRLDLASVSQLQNLQVFDLDVRLTAIEKGPVSHPRSLKQLDLQEVIYDPSNVLAVLRIYRDSDVESFSLEGDLDGEGFKTIFSMVSSQWSRSMTTLSLDLYMLIEPEMGTSDLEFLDVIRPLHSLYNVELFTATWSGPSLDAIYLTDTVVSSLCNGWRNLIHFVIRSHRMNVNITLASLKTLSGANCLSLKRVSIPFDVVHVPSVDHEVCNNTSLPSDSSHQLEFLTLIAGGKSDLDDFVDSGFSISLAYHLDTFFPFLKDVHIMTRGGEERVKEVMDIIRRRQDARRRERSYLTNAKRAMPRRGLTSSFNHHHYVLSAAIPSSVHSCEEAAHNHTSRFSEMSSSVTILPTELVDEIFSYSFNVPDRVEALTRQSRRDFALVHGAVNTSLISLLKLLPGFGFVLCKKGRKYVGDYRITGLLNDDSLQSFDLYASTVKRLIMSEDYKVHPSVYTALASLRPRPLPSLIRLRCGSELFTFKMMFMISPCLQSAVFEWADDGHLMKSLSLVKEESPLLHSLVITRAAGELSLELNNIAQLRNLRVFDLSVRKLVIEIREGRPFNPSTLKQLVLREALYDWEDIIKVVDLYRTSGLQAFSLEGGMPREKWELIFGVLSAQQSNTLTKLSLDLDIRHLAADDGVPTVRIDTLSDFLRPLYRLNNLQMLCFSFNSTDAGEWHDTCITDTVISDICHVWPNLVNLEMLSHRIDSRPTLVSLQTLSTCCPRLKQVSLPFDISNLPSIGHDEHNTPTSPPNTSHQLESMIVVADSYQYRDLLANGSASLAYHLDATFPHLKDVSIKVPGGKVEVWHKVLEVIRLRQDARVQAALGN</sequence>
<dbReference type="Proteomes" id="UP000559256">
    <property type="component" value="Unassembled WGS sequence"/>
</dbReference>
<name>A0A8H5GWC0_9AGAR</name>
<keyword evidence="2" id="KW-1185">Reference proteome</keyword>
<accession>A0A8H5GWC0</accession>
<reference evidence="1 2" key="1">
    <citation type="journal article" date="2020" name="ISME J.">
        <title>Uncovering the hidden diversity of litter-decomposition mechanisms in mushroom-forming fungi.</title>
        <authorList>
            <person name="Floudas D."/>
            <person name="Bentzer J."/>
            <person name="Ahren D."/>
            <person name="Johansson T."/>
            <person name="Persson P."/>
            <person name="Tunlid A."/>
        </authorList>
    </citation>
    <scope>NUCLEOTIDE SEQUENCE [LARGE SCALE GENOMIC DNA]</scope>
    <source>
        <strain evidence="1 2">CBS 291.85</strain>
    </source>
</reference>
<protein>
    <submittedName>
        <fullName evidence="1">Uncharacterized protein</fullName>
    </submittedName>
</protein>
<dbReference type="EMBL" id="JAACJM010000005">
    <property type="protein sequence ID" value="KAF5372496.1"/>
    <property type="molecule type" value="Genomic_DNA"/>
</dbReference>
<gene>
    <name evidence="1" type="ORF">D9758_005132</name>
</gene>
<dbReference type="AlphaFoldDB" id="A0A8H5GWC0"/>
<comment type="caution">
    <text evidence="1">The sequence shown here is derived from an EMBL/GenBank/DDBJ whole genome shotgun (WGS) entry which is preliminary data.</text>
</comment>